<protein>
    <submittedName>
        <fullName evidence="3">Protein TERMINAL FLOWER 1-like isoform X1</fullName>
    </submittedName>
</protein>
<keyword evidence="1" id="KW-0732">Signal</keyword>
<name>A0A8B8GQB7_9HEMI</name>
<evidence type="ECO:0000313" key="3">
    <source>
        <dbReference type="RefSeq" id="XP_025425215.1"/>
    </source>
</evidence>
<dbReference type="Pfam" id="PF01161">
    <property type="entry name" value="PBP"/>
    <property type="match status" value="1"/>
</dbReference>
<dbReference type="InterPro" id="IPR035810">
    <property type="entry name" value="PEBP_euk"/>
</dbReference>
<feature type="chain" id="PRO_5034604961" evidence="1">
    <location>
        <begin position="20"/>
        <end position="203"/>
    </location>
</feature>
<dbReference type="PANTHER" id="PTHR11362">
    <property type="entry name" value="PHOSPHATIDYLETHANOLAMINE-BINDING PROTEIN"/>
    <property type="match status" value="1"/>
</dbReference>
<dbReference type="SUPFAM" id="SSF49777">
    <property type="entry name" value="PEBP-like"/>
    <property type="match status" value="1"/>
</dbReference>
<dbReference type="AlphaFoldDB" id="A0A8B8GQB7"/>
<reference evidence="3" key="1">
    <citation type="submission" date="2025-08" db="UniProtKB">
        <authorList>
            <consortium name="RefSeq"/>
        </authorList>
    </citation>
    <scope>IDENTIFICATION</scope>
    <source>
        <tissue evidence="3">Whole body</tissue>
    </source>
</reference>
<dbReference type="InterPro" id="IPR008914">
    <property type="entry name" value="PEBP"/>
</dbReference>
<evidence type="ECO:0000256" key="1">
    <source>
        <dbReference type="SAM" id="SignalP"/>
    </source>
</evidence>
<evidence type="ECO:0000313" key="2">
    <source>
        <dbReference type="Proteomes" id="UP000694846"/>
    </source>
</evidence>
<dbReference type="Proteomes" id="UP000694846">
    <property type="component" value="Unplaced"/>
</dbReference>
<keyword evidence="2" id="KW-1185">Reference proteome</keyword>
<proteinExistence type="predicted"/>
<accession>A0A8B8GQB7</accession>
<dbReference type="GeneID" id="112694079"/>
<organism evidence="2 3">
    <name type="scientific">Sipha flava</name>
    <name type="common">yellow sugarcane aphid</name>
    <dbReference type="NCBI Taxonomy" id="143950"/>
    <lineage>
        <taxon>Eukaryota</taxon>
        <taxon>Metazoa</taxon>
        <taxon>Ecdysozoa</taxon>
        <taxon>Arthropoda</taxon>
        <taxon>Hexapoda</taxon>
        <taxon>Insecta</taxon>
        <taxon>Pterygota</taxon>
        <taxon>Neoptera</taxon>
        <taxon>Paraneoptera</taxon>
        <taxon>Hemiptera</taxon>
        <taxon>Sternorrhyncha</taxon>
        <taxon>Aphidomorpha</taxon>
        <taxon>Aphidoidea</taxon>
        <taxon>Aphididae</taxon>
        <taxon>Sipha</taxon>
    </lineage>
</organism>
<sequence>MNLWPIVLILMCVVVVVFGDIFDGVREIFHKYFNMGKLAITPPGIAEIKYPSGARVYRGTEVTLDQVIKPPEIKWYIYNNSTRYTICLIEPNKDDWDNYIITGYRHWLVGNIPEDYISRGEVLSEYELGTSPGEVAGGNHTYIFLLYKQMWPLNFDGSRVDNKDFGPRQHFNLTNFVIEYALGYPIYGNSFWIQYKQHDDTAV</sequence>
<dbReference type="OrthoDB" id="2506647at2759"/>
<dbReference type="PANTHER" id="PTHR11362:SF82">
    <property type="entry name" value="PHOSPHATIDYLETHANOLAMINE-BINDING PROTEIN 4"/>
    <property type="match status" value="1"/>
</dbReference>
<dbReference type="CDD" id="cd00866">
    <property type="entry name" value="PEBP_euk"/>
    <property type="match status" value="1"/>
</dbReference>
<gene>
    <name evidence="3" type="primary">LOC112694079</name>
</gene>
<dbReference type="InterPro" id="IPR036610">
    <property type="entry name" value="PEBP-like_sf"/>
</dbReference>
<dbReference type="RefSeq" id="XP_025425215.1">
    <property type="nucleotide sequence ID" value="XM_025569430.1"/>
</dbReference>
<feature type="signal peptide" evidence="1">
    <location>
        <begin position="1"/>
        <end position="19"/>
    </location>
</feature>
<dbReference type="Gene3D" id="3.90.280.10">
    <property type="entry name" value="PEBP-like"/>
    <property type="match status" value="1"/>
</dbReference>